<protein>
    <submittedName>
        <fullName evidence="1">Uncharacterized protein</fullName>
    </submittedName>
</protein>
<dbReference type="AlphaFoldDB" id="A0A397S2Q9"/>
<organism evidence="1 2">
    <name type="scientific">Glomus cerebriforme</name>
    <dbReference type="NCBI Taxonomy" id="658196"/>
    <lineage>
        <taxon>Eukaryota</taxon>
        <taxon>Fungi</taxon>
        <taxon>Fungi incertae sedis</taxon>
        <taxon>Mucoromycota</taxon>
        <taxon>Glomeromycotina</taxon>
        <taxon>Glomeromycetes</taxon>
        <taxon>Glomerales</taxon>
        <taxon>Glomeraceae</taxon>
        <taxon>Glomus</taxon>
    </lineage>
</organism>
<sequence length="122" mass="14868">MTNEKWEEFTLQMDRIYEEYFKAHSQSIDLKSINIIWDLIRKIIIDTAKSIIPYEKIKVKEYYKKKHNIHLEKDIHFISKTLSCLKNFNQTKMKIQEKTEMINKRVTNIVQQNELDEDMDIE</sequence>
<gene>
    <name evidence="1" type="ORF">C1645_842746</name>
</gene>
<dbReference type="EMBL" id="QKYT01002479">
    <property type="protein sequence ID" value="RIA78655.1"/>
    <property type="molecule type" value="Genomic_DNA"/>
</dbReference>
<name>A0A397S2Q9_9GLOM</name>
<reference evidence="1 2" key="1">
    <citation type="submission" date="2018-06" db="EMBL/GenBank/DDBJ databases">
        <title>Comparative genomics reveals the genomic features of Rhizophagus irregularis, R. cerebriforme, R. diaphanum and Gigaspora rosea, and their symbiotic lifestyle signature.</title>
        <authorList>
            <person name="Morin E."/>
            <person name="San Clemente H."/>
            <person name="Chen E.C.H."/>
            <person name="De La Providencia I."/>
            <person name="Hainaut M."/>
            <person name="Kuo A."/>
            <person name="Kohler A."/>
            <person name="Murat C."/>
            <person name="Tang N."/>
            <person name="Roy S."/>
            <person name="Loubradou J."/>
            <person name="Henrissat B."/>
            <person name="Grigoriev I.V."/>
            <person name="Corradi N."/>
            <person name="Roux C."/>
            <person name="Martin F.M."/>
        </authorList>
    </citation>
    <scope>NUCLEOTIDE SEQUENCE [LARGE SCALE GENOMIC DNA]</scope>
    <source>
        <strain evidence="1 2">DAOM 227022</strain>
    </source>
</reference>
<comment type="caution">
    <text evidence="1">The sequence shown here is derived from an EMBL/GenBank/DDBJ whole genome shotgun (WGS) entry which is preliminary data.</text>
</comment>
<evidence type="ECO:0000313" key="1">
    <source>
        <dbReference type="EMBL" id="RIA78655.1"/>
    </source>
</evidence>
<keyword evidence="2" id="KW-1185">Reference proteome</keyword>
<proteinExistence type="predicted"/>
<evidence type="ECO:0000313" key="2">
    <source>
        <dbReference type="Proteomes" id="UP000265703"/>
    </source>
</evidence>
<dbReference type="Proteomes" id="UP000265703">
    <property type="component" value="Unassembled WGS sequence"/>
</dbReference>
<accession>A0A397S2Q9</accession>